<name>A0A9D2TUI0_9FIRM</name>
<organism evidence="1 2">
    <name type="scientific">Candidatus Eisenbergiella intestinigallinarum</name>
    <dbReference type="NCBI Taxonomy" id="2838549"/>
    <lineage>
        <taxon>Bacteria</taxon>
        <taxon>Bacillati</taxon>
        <taxon>Bacillota</taxon>
        <taxon>Clostridia</taxon>
        <taxon>Lachnospirales</taxon>
        <taxon>Lachnospiraceae</taxon>
        <taxon>Eisenbergiella</taxon>
    </lineage>
</organism>
<reference evidence="1" key="2">
    <citation type="submission" date="2021-04" db="EMBL/GenBank/DDBJ databases">
        <authorList>
            <person name="Gilroy R."/>
        </authorList>
    </citation>
    <scope>NUCLEOTIDE SEQUENCE</scope>
    <source>
        <strain evidence="1">ChiBcec1-1630</strain>
    </source>
</reference>
<protein>
    <submittedName>
        <fullName evidence="1">Uncharacterized protein</fullName>
    </submittedName>
</protein>
<feature type="non-terminal residue" evidence="1">
    <location>
        <position position="85"/>
    </location>
</feature>
<dbReference type="Proteomes" id="UP000823922">
    <property type="component" value="Unassembled WGS sequence"/>
</dbReference>
<accession>A0A9D2TUI0</accession>
<evidence type="ECO:0000313" key="1">
    <source>
        <dbReference type="EMBL" id="HJC89204.1"/>
    </source>
</evidence>
<evidence type="ECO:0000313" key="2">
    <source>
        <dbReference type="Proteomes" id="UP000823922"/>
    </source>
</evidence>
<dbReference type="EMBL" id="DWVS01000377">
    <property type="protein sequence ID" value="HJC89204.1"/>
    <property type="molecule type" value="Genomic_DNA"/>
</dbReference>
<gene>
    <name evidence="1" type="ORF">H9926_14500</name>
</gene>
<dbReference type="AlphaFoldDB" id="A0A9D2TUI0"/>
<reference evidence="1" key="1">
    <citation type="journal article" date="2021" name="PeerJ">
        <title>Extensive microbial diversity within the chicken gut microbiome revealed by metagenomics and culture.</title>
        <authorList>
            <person name="Gilroy R."/>
            <person name="Ravi A."/>
            <person name="Getino M."/>
            <person name="Pursley I."/>
            <person name="Horton D.L."/>
            <person name="Alikhan N.F."/>
            <person name="Baker D."/>
            <person name="Gharbi K."/>
            <person name="Hall N."/>
            <person name="Watson M."/>
            <person name="Adriaenssens E.M."/>
            <person name="Foster-Nyarko E."/>
            <person name="Jarju S."/>
            <person name="Secka A."/>
            <person name="Antonio M."/>
            <person name="Oren A."/>
            <person name="Chaudhuri R.R."/>
            <person name="La Ragione R."/>
            <person name="Hildebrand F."/>
            <person name="Pallen M.J."/>
        </authorList>
    </citation>
    <scope>NUCLEOTIDE SEQUENCE</scope>
    <source>
        <strain evidence="1">ChiBcec1-1630</strain>
    </source>
</reference>
<sequence>MTSRERVRAAVLHQNPDRVPAAFEAVGTVNRKLMEHYGFTDYDQLLEKFEIDVVPVGPRYIGPELPVRKNEKGETVTKSFWGYET</sequence>
<proteinExistence type="predicted"/>
<comment type="caution">
    <text evidence="1">The sequence shown here is derived from an EMBL/GenBank/DDBJ whole genome shotgun (WGS) entry which is preliminary data.</text>
</comment>